<dbReference type="AlphaFoldDB" id="A0A0C4F3L9"/>
<feature type="compositionally biased region" description="Basic residues" evidence="1">
    <location>
        <begin position="207"/>
        <end position="220"/>
    </location>
</feature>
<feature type="region of interest" description="Disordered" evidence="1">
    <location>
        <begin position="1"/>
        <end position="125"/>
    </location>
</feature>
<dbReference type="EMBL" id="ADAS02000006">
    <property type="protein sequence ID" value="OAV98679.1"/>
    <property type="molecule type" value="Genomic_DNA"/>
</dbReference>
<reference evidence="2" key="1">
    <citation type="submission" date="2009-11" db="EMBL/GenBank/DDBJ databases">
        <authorList>
            <consortium name="The Broad Institute Genome Sequencing Platform"/>
            <person name="Ward D."/>
            <person name="Feldgarden M."/>
            <person name="Earl A."/>
            <person name="Young S.K."/>
            <person name="Zeng Q."/>
            <person name="Koehrsen M."/>
            <person name="Alvarado L."/>
            <person name="Berlin A."/>
            <person name="Bochicchio J."/>
            <person name="Borenstein D."/>
            <person name="Chapman S.B."/>
            <person name="Chen Z."/>
            <person name="Engels R."/>
            <person name="Freedman E."/>
            <person name="Gellesch M."/>
            <person name="Goldberg J."/>
            <person name="Griggs A."/>
            <person name="Gujja S."/>
            <person name="Heilman E."/>
            <person name="Heiman D."/>
            <person name="Hepburn T."/>
            <person name="Howarth C."/>
            <person name="Jen D."/>
            <person name="Larson L."/>
            <person name="Lewis B."/>
            <person name="Mehta T."/>
            <person name="Park D."/>
            <person name="Pearson M."/>
            <person name="Roberts A."/>
            <person name="Saif S."/>
            <person name="Shea T."/>
            <person name="Shenoy N."/>
            <person name="Sisk P."/>
            <person name="Stolte C."/>
            <person name="Sykes S."/>
            <person name="Thomson T."/>
            <person name="Walk T."/>
            <person name="White J."/>
            <person name="Yandava C."/>
            <person name="Izard J."/>
            <person name="Baranova O.V."/>
            <person name="Blanton J.M."/>
            <person name="Tanner A.C."/>
            <person name="Dewhirst F.E."/>
            <person name="Haas B."/>
            <person name="Nusbaum C."/>
            <person name="Birren B."/>
        </authorList>
    </citation>
    <scope>NUCLEOTIDE SEQUENCE [LARGE SCALE GENOMIC DNA]</scope>
    <source>
        <strain evidence="2">1-1 BBBD Race 1</strain>
    </source>
</reference>
<evidence type="ECO:0000313" key="4">
    <source>
        <dbReference type="Proteomes" id="UP000005240"/>
    </source>
</evidence>
<feature type="compositionally biased region" description="Basic and acidic residues" evidence="1">
    <location>
        <begin position="262"/>
        <end position="276"/>
    </location>
</feature>
<protein>
    <submittedName>
        <fullName evidence="2 3">Uncharacterized protein</fullName>
    </submittedName>
</protein>
<dbReference type="EnsemblFungi" id="PTTG_07699-t43_1">
    <property type="protein sequence ID" value="PTTG_07699-t43_1-p1"/>
    <property type="gene ID" value="PTTG_07699"/>
</dbReference>
<feature type="compositionally biased region" description="Basic residues" evidence="1">
    <location>
        <begin position="243"/>
        <end position="261"/>
    </location>
</feature>
<reference evidence="3" key="4">
    <citation type="submission" date="2025-05" db="UniProtKB">
        <authorList>
            <consortium name="EnsemblFungi"/>
        </authorList>
    </citation>
    <scope>IDENTIFICATION</scope>
    <source>
        <strain evidence="3">isolate 1-1 / race 1 (BBBD)</strain>
    </source>
</reference>
<name>A0A0C4F3L9_PUCT1</name>
<organism evidence="2">
    <name type="scientific">Puccinia triticina (isolate 1-1 / race 1 (BBBD))</name>
    <name type="common">Brown leaf rust fungus</name>
    <dbReference type="NCBI Taxonomy" id="630390"/>
    <lineage>
        <taxon>Eukaryota</taxon>
        <taxon>Fungi</taxon>
        <taxon>Dikarya</taxon>
        <taxon>Basidiomycota</taxon>
        <taxon>Pucciniomycotina</taxon>
        <taxon>Pucciniomycetes</taxon>
        <taxon>Pucciniales</taxon>
        <taxon>Pucciniaceae</taxon>
        <taxon>Puccinia</taxon>
    </lineage>
</organism>
<dbReference type="OrthoDB" id="2506841at2759"/>
<feature type="compositionally biased region" description="Basic residues" evidence="1">
    <location>
        <begin position="1"/>
        <end position="13"/>
    </location>
</feature>
<evidence type="ECO:0000313" key="3">
    <source>
        <dbReference type="EnsemblFungi" id="PTTG_07699-t43_1-p1"/>
    </source>
</evidence>
<dbReference type="VEuPathDB" id="FungiDB:PTTG_07699"/>
<feature type="region of interest" description="Disordered" evidence="1">
    <location>
        <begin position="196"/>
        <end position="276"/>
    </location>
</feature>
<feature type="compositionally biased region" description="Basic and acidic residues" evidence="1">
    <location>
        <begin position="52"/>
        <end position="70"/>
    </location>
</feature>
<evidence type="ECO:0000256" key="1">
    <source>
        <dbReference type="SAM" id="MobiDB-lite"/>
    </source>
</evidence>
<feature type="compositionally biased region" description="Acidic residues" evidence="1">
    <location>
        <begin position="96"/>
        <end position="107"/>
    </location>
</feature>
<dbReference type="OMA" id="MVETHKI"/>
<gene>
    <name evidence="2" type="ORF">PTTG_07699</name>
</gene>
<dbReference type="STRING" id="630390.A0A0C4F3L9"/>
<keyword evidence="4" id="KW-1185">Reference proteome</keyword>
<dbReference type="Proteomes" id="UP000005240">
    <property type="component" value="Unassembled WGS sequence"/>
</dbReference>
<accession>A0A0C4F3L9</accession>
<evidence type="ECO:0000313" key="2">
    <source>
        <dbReference type="EMBL" id="OAV98679.1"/>
    </source>
</evidence>
<reference evidence="2" key="2">
    <citation type="submission" date="2016-05" db="EMBL/GenBank/DDBJ databases">
        <title>Comparative analysis highlights variable genome content of wheat rusts and divergence of the mating loci.</title>
        <authorList>
            <person name="Cuomo C.A."/>
            <person name="Bakkeren G."/>
            <person name="Szabo L."/>
            <person name="Khalil H."/>
            <person name="Joly D."/>
            <person name="Goldberg J."/>
            <person name="Young S."/>
            <person name="Zeng Q."/>
            <person name="Fellers J."/>
        </authorList>
    </citation>
    <scope>NUCLEOTIDE SEQUENCE [LARGE SCALE GENOMIC DNA]</scope>
    <source>
        <strain evidence="2">1-1 BBBD Race 1</strain>
    </source>
</reference>
<reference evidence="3 4" key="3">
    <citation type="journal article" date="2017" name="G3 (Bethesda)">
        <title>Comparative analysis highlights variable genome content of wheat rusts and divergence of the mating loci.</title>
        <authorList>
            <person name="Cuomo C.A."/>
            <person name="Bakkeren G."/>
            <person name="Khalil H.B."/>
            <person name="Panwar V."/>
            <person name="Joly D."/>
            <person name="Linning R."/>
            <person name="Sakthikumar S."/>
            <person name="Song X."/>
            <person name="Adiconis X."/>
            <person name="Fan L."/>
            <person name="Goldberg J.M."/>
            <person name="Levin J.Z."/>
            <person name="Young S."/>
            <person name="Zeng Q."/>
            <person name="Anikster Y."/>
            <person name="Bruce M."/>
            <person name="Wang M."/>
            <person name="Yin C."/>
            <person name="McCallum B."/>
            <person name="Szabo L.J."/>
            <person name="Hulbert S."/>
            <person name="Chen X."/>
            <person name="Fellers J.P."/>
        </authorList>
    </citation>
    <scope>NUCLEOTIDE SEQUENCE</scope>
    <source>
        <strain evidence="3">isolate 1-1 / race 1 (BBBD)</strain>
        <strain evidence="4">Isolate 1-1 / race 1 (BBBD)</strain>
    </source>
</reference>
<proteinExistence type="predicted"/>
<sequence>MFRHLQKRQKLSKTHPGSLPTAGSDSESSSDADSESDSGSQTDEQEQSSEESEGRSQAESDSDESHAHDGKKPKRGVRVPESLLKVLENPIVYPGDGDETDHEDLESAEPRDTEGSTSENPSKHQIRARTNAFPICLVCPGKVLKTETLLEEHLRGQAHTRRLARYEDFIHNPPPHTSLSPDATDVIELLDALIGPPPVVPAGSTQLKKKQKRRKRRSAKHTQSEKTSKTAGEGNPSSESKKSPRKRNKAKTRERVRKGKRERQEKLAKSNEAETP</sequence>